<dbReference type="GO" id="GO:0016887">
    <property type="term" value="F:ATP hydrolysis activity"/>
    <property type="evidence" value="ECO:0007669"/>
    <property type="project" value="InterPro"/>
</dbReference>
<dbReference type="InterPro" id="IPR027417">
    <property type="entry name" value="P-loop_NTPase"/>
</dbReference>
<dbReference type="PANTHER" id="PTHR19211:SF6">
    <property type="entry name" value="BLL7188 PROTEIN"/>
    <property type="match status" value="1"/>
</dbReference>
<protein>
    <submittedName>
        <fullName evidence="6">ABC-F family ATP-binding cassette domain-containing protein</fullName>
    </submittedName>
</protein>
<evidence type="ECO:0000256" key="3">
    <source>
        <dbReference type="ARBA" id="ARBA00022840"/>
    </source>
</evidence>
<dbReference type="OrthoDB" id="9808609at2"/>
<organism evidence="6 7">
    <name type="scientific">Shewanella atlantica</name>
    <dbReference type="NCBI Taxonomy" id="271099"/>
    <lineage>
        <taxon>Bacteria</taxon>
        <taxon>Pseudomonadati</taxon>
        <taxon>Pseudomonadota</taxon>
        <taxon>Gammaproteobacteria</taxon>
        <taxon>Alteromonadales</taxon>
        <taxon>Shewanellaceae</taxon>
        <taxon>Shewanella</taxon>
    </lineage>
</organism>
<accession>A0A3S0I332</accession>
<evidence type="ECO:0000259" key="5">
    <source>
        <dbReference type="PROSITE" id="PS50893"/>
    </source>
</evidence>
<sequence>MPTGIMLTVPCFHLYQLVSGGTMPILHAHRVSFRLNTGESLFSELSFSIDSKLTALVGRNGAGKSVLASILAGECQPDLGSVSCRANLGYFRQQEPNRNKLQSVAQFMEVEHQLLALDRVEQGQASLEDIDTIGDNWHIRETLESQLLAINLNHTLHCPCAQLSGGEMAKLRLQKLFNSDADLLILDEPSNHLDNQGKSWLIEQIQGSTAQILIISHDREILNYVEVIYELNTLGLTQHSGNYTSYEAQKRSRLNAIDRKLANEKLKHKQIRQQAQMSHEKAQKRAASGTRLRRSGSQAKVLLNTMRDRAEQSASTRATQRDNQLSQNAATLAELTQQRETLKPQTLHLNSVIEKQHLQLRVEELTLPYNSINPLNFLLSTGDKLHLSGNNGTGKSTLIKVLLGELAPATGLVYRNTPLFYLDQYFDLLKSDLSLLENISHYCPALDEYQSRTLLAGIGFKAQSVHRNVHLLSGGEKMKLCILIVTNQTPLPLLLLDEPDNHLDIASKQLLATALNQYPGSFILVSHDKAFIKESGVTCIQALSN</sequence>
<dbReference type="SUPFAM" id="SSF52540">
    <property type="entry name" value="P-loop containing nucleoside triphosphate hydrolases"/>
    <property type="match status" value="2"/>
</dbReference>
<dbReference type="PROSITE" id="PS50893">
    <property type="entry name" value="ABC_TRANSPORTER_2"/>
    <property type="match status" value="1"/>
</dbReference>
<dbReference type="PANTHER" id="PTHR19211">
    <property type="entry name" value="ATP-BINDING TRANSPORT PROTEIN-RELATED"/>
    <property type="match status" value="1"/>
</dbReference>
<dbReference type="AlphaFoldDB" id="A0A3S0I332"/>
<dbReference type="SMART" id="SM00382">
    <property type="entry name" value="AAA"/>
    <property type="match status" value="2"/>
</dbReference>
<dbReference type="EMBL" id="RXNV01000022">
    <property type="protein sequence ID" value="RTR26309.1"/>
    <property type="molecule type" value="Genomic_DNA"/>
</dbReference>
<dbReference type="Proteomes" id="UP000282060">
    <property type="component" value="Unassembled WGS sequence"/>
</dbReference>
<comment type="caution">
    <text evidence="6">The sequence shown here is derived from an EMBL/GenBank/DDBJ whole genome shotgun (WGS) entry which is preliminary data.</text>
</comment>
<dbReference type="PROSITE" id="PS00211">
    <property type="entry name" value="ABC_TRANSPORTER_1"/>
    <property type="match status" value="1"/>
</dbReference>
<evidence type="ECO:0000313" key="7">
    <source>
        <dbReference type="Proteomes" id="UP000282060"/>
    </source>
</evidence>
<evidence type="ECO:0000256" key="2">
    <source>
        <dbReference type="ARBA" id="ARBA00022741"/>
    </source>
</evidence>
<keyword evidence="3 6" id="KW-0067">ATP-binding</keyword>
<keyword evidence="1" id="KW-0677">Repeat</keyword>
<proteinExistence type="predicted"/>
<evidence type="ECO:0000313" key="6">
    <source>
        <dbReference type="EMBL" id="RTR26309.1"/>
    </source>
</evidence>
<dbReference type="InterPro" id="IPR017871">
    <property type="entry name" value="ABC_transporter-like_CS"/>
</dbReference>
<feature type="domain" description="ABC transporter" evidence="5">
    <location>
        <begin position="26"/>
        <end position="258"/>
    </location>
</feature>
<dbReference type="InterPro" id="IPR050611">
    <property type="entry name" value="ABCF"/>
</dbReference>
<keyword evidence="2" id="KW-0547">Nucleotide-binding</keyword>
<reference evidence="6 7" key="1">
    <citation type="submission" date="2018-12" db="EMBL/GenBank/DDBJ databases">
        <authorList>
            <person name="Yu L."/>
        </authorList>
    </citation>
    <scope>NUCLEOTIDE SEQUENCE [LARGE SCALE GENOMIC DNA]</scope>
    <source>
        <strain evidence="6 7">HAW-EB5</strain>
    </source>
</reference>
<keyword evidence="7" id="KW-1185">Reference proteome</keyword>
<evidence type="ECO:0000256" key="4">
    <source>
        <dbReference type="SAM" id="MobiDB-lite"/>
    </source>
</evidence>
<evidence type="ECO:0000256" key="1">
    <source>
        <dbReference type="ARBA" id="ARBA00022737"/>
    </source>
</evidence>
<feature type="region of interest" description="Disordered" evidence="4">
    <location>
        <begin position="275"/>
        <end position="295"/>
    </location>
</feature>
<gene>
    <name evidence="6" type="ORF">EKG39_22045</name>
</gene>
<dbReference type="GO" id="GO:0005524">
    <property type="term" value="F:ATP binding"/>
    <property type="evidence" value="ECO:0007669"/>
    <property type="project" value="UniProtKB-KW"/>
</dbReference>
<name>A0A3S0I332_9GAMM</name>
<dbReference type="Gene3D" id="3.40.50.300">
    <property type="entry name" value="P-loop containing nucleotide triphosphate hydrolases"/>
    <property type="match status" value="2"/>
</dbReference>
<dbReference type="Pfam" id="PF00005">
    <property type="entry name" value="ABC_tran"/>
    <property type="match status" value="2"/>
</dbReference>
<dbReference type="InterPro" id="IPR003439">
    <property type="entry name" value="ABC_transporter-like_ATP-bd"/>
</dbReference>
<dbReference type="InterPro" id="IPR003593">
    <property type="entry name" value="AAA+_ATPase"/>
</dbReference>